<comment type="cofactor">
    <cofactor evidence="8 13">
        <name>Zn(2+)</name>
        <dbReference type="ChEBI" id="CHEBI:29105"/>
    </cofactor>
    <text evidence="8 13">Binds 1 zinc ion per subunit.</text>
</comment>
<feature type="binding site" evidence="8 12">
    <location>
        <position position="429"/>
    </location>
    <ligand>
        <name>substrate</name>
    </ligand>
</feature>
<keyword evidence="8" id="KW-0028">Amino-acid biosynthesis</keyword>
<evidence type="ECO:0000256" key="13">
    <source>
        <dbReference type="PIRSR" id="PIRSR000099-4"/>
    </source>
</evidence>
<feature type="active site" description="Proton acceptor" evidence="8 10">
    <location>
        <position position="341"/>
    </location>
</feature>
<dbReference type="AlphaFoldDB" id="A0A0S7BXL0"/>
<dbReference type="InterPro" id="IPR001692">
    <property type="entry name" value="Histidinol_DH_CS"/>
</dbReference>
<dbReference type="NCBIfam" id="TIGR00069">
    <property type="entry name" value="hisD"/>
    <property type="match status" value="1"/>
</dbReference>
<evidence type="ECO:0000313" key="15">
    <source>
        <dbReference type="EMBL" id="GAP41219.1"/>
    </source>
</evidence>
<feature type="binding site" evidence="8 11">
    <location>
        <position position="226"/>
    </location>
    <ligand>
        <name>NAD(+)</name>
        <dbReference type="ChEBI" id="CHEBI:57540"/>
    </ligand>
</feature>
<evidence type="ECO:0000256" key="9">
    <source>
        <dbReference type="PIRNR" id="PIRNR000099"/>
    </source>
</evidence>
<evidence type="ECO:0000256" key="2">
    <source>
        <dbReference type="ARBA" id="ARBA00010178"/>
    </source>
</evidence>
<feature type="binding site" evidence="8 12">
    <location>
        <position position="342"/>
    </location>
    <ligand>
        <name>substrate</name>
    </ligand>
</feature>
<dbReference type="GO" id="GO:0051287">
    <property type="term" value="F:NAD binding"/>
    <property type="evidence" value="ECO:0007669"/>
    <property type="project" value="InterPro"/>
</dbReference>
<feature type="binding site" evidence="8 12">
    <location>
        <position position="434"/>
    </location>
    <ligand>
        <name>substrate</name>
    </ligand>
</feature>
<name>A0A0S7BXL0_9CHLR</name>
<evidence type="ECO:0000256" key="6">
    <source>
        <dbReference type="ARBA" id="ARBA00023002"/>
    </source>
</evidence>
<feature type="binding site" evidence="8 12">
    <location>
        <position position="271"/>
    </location>
    <ligand>
        <name>substrate</name>
    </ligand>
</feature>
<comment type="catalytic activity">
    <reaction evidence="7 8">
        <text>L-histidinol + 2 NAD(+) + H2O = L-histidine + 2 NADH + 3 H(+)</text>
        <dbReference type="Rhea" id="RHEA:20641"/>
        <dbReference type="ChEBI" id="CHEBI:15377"/>
        <dbReference type="ChEBI" id="CHEBI:15378"/>
        <dbReference type="ChEBI" id="CHEBI:57540"/>
        <dbReference type="ChEBI" id="CHEBI:57595"/>
        <dbReference type="ChEBI" id="CHEBI:57699"/>
        <dbReference type="ChEBI" id="CHEBI:57945"/>
        <dbReference type="EC" id="1.1.1.23"/>
    </reaction>
</comment>
<keyword evidence="16" id="KW-1185">Reference proteome</keyword>
<comment type="function">
    <text evidence="1 8">Catalyzes the sequential NAD-dependent oxidations of L-histidinol to L-histidinaldehyde and then to L-histidine.</text>
</comment>
<dbReference type="HAMAP" id="MF_01024">
    <property type="entry name" value="HisD"/>
    <property type="match status" value="1"/>
</dbReference>
<dbReference type="InterPro" id="IPR012131">
    <property type="entry name" value="Hstdl_DH"/>
</dbReference>
<feature type="binding site" evidence="8 12">
    <location>
        <position position="375"/>
    </location>
    <ligand>
        <name>substrate</name>
    </ligand>
</feature>
<dbReference type="Pfam" id="PF00815">
    <property type="entry name" value="Histidinol_dh"/>
    <property type="match status" value="1"/>
</dbReference>
<gene>
    <name evidence="8" type="primary">hisD</name>
    <name evidence="15" type="ORF">ATC1_131203</name>
</gene>
<dbReference type="EC" id="1.1.1.23" evidence="3 8"/>
<keyword evidence="4 8" id="KW-0479">Metal-binding</keyword>
<dbReference type="RefSeq" id="WP_062281993.1">
    <property type="nucleotide sequence ID" value="NZ_DF968181.1"/>
</dbReference>
<evidence type="ECO:0000313" key="16">
    <source>
        <dbReference type="Proteomes" id="UP000053370"/>
    </source>
</evidence>
<reference evidence="15" key="1">
    <citation type="journal article" date="2015" name="Genome Announc.">
        <title>Draft Genome Sequence of Anaerolineae Strain TC1, a Novel Isolate from a Methanogenic Wastewater Treatment System.</title>
        <authorList>
            <person name="Matsuura N."/>
            <person name="Tourlousse D.M."/>
            <person name="Sun L."/>
            <person name="Toyonaga M."/>
            <person name="Kuroda K."/>
            <person name="Ohashi A."/>
            <person name="Cruz R."/>
            <person name="Yamaguchi T."/>
            <person name="Sekiguchi Y."/>
        </authorList>
    </citation>
    <scope>NUCLEOTIDE SEQUENCE [LARGE SCALE GENOMIC DNA]</scope>
    <source>
        <strain evidence="15">TC1</strain>
    </source>
</reference>
<evidence type="ECO:0000256" key="10">
    <source>
        <dbReference type="PIRSR" id="PIRSR000099-1"/>
    </source>
</evidence>
<evidence type="ECO:0000256" key="14">
    <source>
        <dbReference type="RuleBase" id="RU004175"/>
    </source>
</evidence>
<keyword evidence="8" id="KW-0368">Histidine biosynthesis</keyword>
<dbReference type="InterPro" id="IPR022695">
    <property type="entry name" value="Histidinol_DH_monofunct"/>
</dbReference>
<dbReference type="FunFam" id="3.40.50.1980:FF:000026">
    <property type="entry name" value="Histidinol dehydrogenase"/>
    <property type="match status" value="1"/>
</dbReference>
<feature type="binding site" evidence="8 11">
    <location>
        <position position="140"/>
    </location>
    <ligand>
        <name>NAD(+)</name>
        <dbReference type="ChEBI" id="CHEBI:57540"/>
    </ligand>
</feature>
<evidence type="ECO:0000256" key="4">
    <source>
        <dbReference type="ARBA" id="ARBA00022723"/>
    </source>
</evidence>
<dbReference type="PANTHER" id="PTHR21256:SF2">
    <property type="entry name" value="HISTIDINE BIOSYNTHESIS TRIFUNCTIONAL PROTEIN"/>
    <property type="match status" value="1"/>
</dbReference>
<dbReference type="EMBL" id="DF968181">
    <property type="protein sequence ID" value="GAP41219.1"/>
    <property type="molecule type" value="Genomic_DNA"/>
</dbReference>
<evidence type="ECO:0000256" key="3">
    <source>
        <dbReference type="ARBA" id="ARBA00012965"/>
    </source>
</evidence>
<comment type="pathway">
    <text evidence="8">Amino-acid biosynthesis; L-histidine biosynthesis; L-histidine from 5-phospho-alpha-D-ribose 1-diphosphate: step 9/9.</text>
</comment>
<feature type="binding site" evidence="8 12">
    <location>
        <position position="249"/>
    </location>
    <ligand>
        <name>substrate</name>
    </ligand>
</feature>
<dbReference type="GO" id="GO:0000105">
    <property type="term" value="P:L-histidine biosynthetic process"/>
    <property type="evidence" value="ECO:0007669"/>
    <property type="project" value="UniProtKB-UniRule"/>
</dbReference>
<evidence type="ECO:0000256" key="12">
    <source>
        <dbReference type="PIRSR" id="PIRSR000099-3"/>
    </source>
</evidence>
<dbReference type="Gene3D" id="3.40.50.1980">
    <property type="entry name" value="Nitrogenase molybdenum iron protein domain"/>
    <property type="match status" value="2"/>
</dbReference>
<keyword evidence="8 11" id="KW-0520">NAD</keyword>
<feature type="binding site" evidence="8 11">
    <location>
        <position position="203"/>
    </location>
    <ligand>
        <name>NAD(+)</name>
        <dbReference type="ChEBI" id="CHEBI:57540"/>
    </ligand>
</feature>
<accession>A0A0S7BXL0</accession>
<sequence length="443" mass="47613">MLSILDVTTAKRTILNRTSLEKTVIPEKIFDNLEKTFGERIQPSEAVRRILEDIRIHGDNALRSWTKRIDNADIPQPRVSDSKIKASLNEIDPAIRSALEDAAVRIRQFHQKQPVFSWMDQSMGGTLGQLVRPIHRVGFYVPGGTAPLPSTILMSVIPAIVAGVKEIVITTPPRYGSDAIDPAILAAAAIAGVDEIYIAGGAQAIAIMAYGSESITPVDKIVGPGNLFVTLAKQQVFGQVGIDGLAGPTETIVIADETANPKWIAADLLAQAEHDLMATAILITPSETLANNVCAEIDQFLSDIKLKRAEIIRQSLKNRGGAVITKDIAEAITLSNAYAPEHLNLAVKDAWNWIDHITNTGGIFIGEYSCEVMGDYIAGPSHVMPTSGSARFSSPLNVTDFIKIISLVGLNQTTASYLGSQAEIIARAEGLDSHALAAKLRSV</sequence>
<keyword evidence="6 8" id="KW-0560">Oxidoreductase</keyword>
<dbReference type="PROSITE" id="PS00611">
    <property type="entry name" value="HISOL_DEHYDROGENASE"/>
    <property type="match status" value="1"/>
</dbReference>
<dbReference type="FunFam" id="3.40.50.1980:FF:000001">
    <property type="entry name" value="Histidinol dehydrogenase"/>
    <property type="match status" value="1"/>
</dbReference>
<evidence type="ECO:0000256" key="5">
    <source>
        <dbReference type="ARBA" id="ARBA00022833"/>
    </source>
</evidence>
<evidence type="ECO:0000256" key="7">
    <source>
        <dbReference type="ARBA" id="ARBA00049489"/>
    </source>
</evidence>
<evidence type="ECO:0000256" key="1">
    <source>
        <dbReference type="ARBA" id="ARBA00003850"/>
    </source>
</evidence>
<proteinExistence type="inferred from homology"/>
<dbReference type="PATRIC" id="fig|1678840.3.peg.2644"/>
<dbReference type="Proteomes" id="UP000053370">
    <property type="component" value="Unassembled WGS sequence"/>
</dbReference>
<dbReference type="GO" id="GO:0008270">
    <property type="term" value="F:zinc ion binding"/>
    <property type="evidence" value="ECO:0007669"/>
    <property type="project" value="UniProtKB-UniRule"/>
</dbReference>
<feature type="active site" description="Proton acceptor" evidence="8 10">
    <location>
        <position position="342"/>
    </location>
</feature>
<dbReference type="UniPathway" id="UPA00031">
    <property type="reaction ID" value="UER00014"/>
</dbReference>
<evidence type="ECO:0000256" key="11">
    <source>
        <dbReference type="PIRSR" id="PIRSR000099-2"/>
    </source>
</evidence>
<dbReference type="PRINTS" id="PR00083">
    <property type="entry name" value="HOLDHDRGNASE"/>
</dbReference>
<dbReference type="InterPro" id="IPR016161">
    <property type="entry name" value="Ald_DH/histidinol_DH"/>
</dbReference>
<dbReference type="STRING" id="1678840.ATC1_131203"/>
<dbReference type="CDD" id="cd06572">
    <property type="entry name" value="Histidinol_dh"/>
    <property type="match status" value="1"/>
</dbReference>
<dbReference type="OrthoDB" id="9805269at2"/>
<dbReference type="PANTHER" id="PTHR21256">
    <property type="entry name" value="HISTIDINOL DEHYDROGENASE HDH"/>
    <property type="match status" value="1"/>
</dbReference>
<protein>
    <recommendedName>
        <fullName evidence="3 8">Histidinol dehydrogenase</fullName>
        <shortName evidence="8">HDH</shortName>
        <ecNumber evidence="3 8">1.1.1.23</ecNumber>
    </recommendedName>
</protein>
<dbReference type="GO" id="GO:0005829">
    <property type="term" value="C:cytosol"/>
    <property type="evidence" value="ECO:0007669"/>
    <property type="project" value="TreeGrafter"/>
</dbReference>
<keyword evidence="5 8" id="KW-0862">Zinc</keyword>
<dbReference type="PIRSF" id="PIRSF000099">
    <property type="entry name" value="Histidinol_dh"/>
    <property type="match status" value="1"/>
</dbReference>
<comment type="similarity">
    <text evidence="2 8 9 14">Belongs to the histidinol dehydrogenase family.</text>
</comment>
<evidence type="ECO:0000256" key="8">
    <source>
        <dbReference type="HAMAP-Rule" id="MF_01024"/>
    </source>
</evidence>
<feature type="binding site" evidence="8 13">
    <location>
        <position position="271"/>
    </location>
    <ligand>
        <name>Zn(2+)</name>
        <dbReference type="ChEBI" id="CHEBI:29105"/>
    </ligand>
</feature>
<feature type="binding site" evidence="8 13">
    <location>
        <position position="434"/>
    </location>
    <ligand>
        <name>Zn(2+)</name>
        <dbReference type="ChEBI" id="CHEBI:29105"/>
    </ligand>
</feature>
<organism evidence="15">
    <name type="scientific">Flexilinea flocculi</name>
    <dbReference type="NCBI Taxonomy" id="1678840"/>
    <lineage>
        <taxon>Bacteria</taxon>
        <taxon>Bacillati</taxon>
        <taxon>Chloroflexota</taxon>
        <taxon>Anaerolineae</taxon>
        <taxon>Anaerolineales</taxon>
        <taxon>Anaerolineaceae</taxon>
        <taxon>Flexilinea</taxon>
    </lineage>
</organism>
<feature type="binding site" evidence="8 12">
    <location>
        <position position="274"/>
    </location>
    <ligand>
        <name>substrate</name>
    </ligand>
</feature>
<dbReference type="GO" id="GO:0004399">
    <property type="term" value="F:histidinol dehydrogenase activity"/>
    <property type="evidence" value="ECO:0007669"/>
    <property type="project" value="UniProtKB-UniRule"/>
</dbReference>
<dbReference type="Gene3D" id="1.20.5.1300">
    <property type="match status" value="1"/>
</dbReference>
<feature type="binding site" evidence="8 13">
    <location>
        <position position="375"/>
    </location>
    <ligand>
        <name>Zn(2+)</name>
        <dbReference type="ChEBI" id="CHEBI:29105"/>
    </ligand>
</feature>
<feature type="binding site" evidence="8 13">
    <location>
        <position position="274"/>
    </location>
    <ligand>
        <name>Zn(2+)</name>
        <dbReference type="ChEBI" id="CHEBI:29105"/>
    </ligand>
</feature>
<dbReference type="SUPFAM" id="SSF53720">
    <property type="entry name" value="ALDH-like"/>
    <property type="match status" value="1"/>
</dbReference>